<evidence type="ECO:0000313" key="3">
    <source>
        <dbReference type="Proteomes" id="UP000683925"/>
    </source>
</evidence>
<gene>
    <name evidence="2" type="ORF">POCTA_138.1.T0250266</name>
</gene>
<dbReference type="EMBL" id="CAJJDP010000025">
    <property type="protein sequence ID" value="CAD8151755.1"/>
    <property type="molecule type" value="Genomic_DNA"/>
</dbReference>
<comment type="caution">
    <text evidence="2">The sequence shown here is derived from an EMBL/GenBank/DDBJ whole genome shotgun (WGS) entry which is preliminary data.</text>
</comment>
<dbReference type="OrthoDB" id="298392at2759"/>
<keyword evidence="1" id="KW-1133">Transmembrane helix</keyword>
<dbReference type="Proteomes" id="UP000683925">
    <property type="component" value="Unassembled WGS sequence"/>
</dbReference>
<evidence type="ECO:0000313" key="2">
    <source>
        <dbReference type="EMBL" id="CAD8151755.1"/>
    </source>
</evidence>
<organism evidence="2 3">
    <name type="scientific">Paramecium octaurelia</name>
    <dbReference type="NCBI Taxonomy" id="43137"/>
    <lineage>
        <taxon>Eukaryota</taxon>
        <taxon>Sar</taxon>
        <taxon>Alveolata</taxon>
        <taxon>Ciliophora</taxon>
        <taxon>Intramacronucleata</taxon>
        <taxon>Oligohymenophorea</taxon>
        <taxon>Peniculida</taxon>
        <taxon>Parameciidae</taxon>
        <taxon>Paramecium</taxon>
    </lineage>
</organism>
<sequence length="90" mass="10945">MSLFFFFEDQQNEIIVETLIFISIFLVLTLQLIKFKQCAKQQQKSIYEQSYIKQSPSEFEQNKQQLTKYHIEKLQENPKFKEWQESSKKS</sequence>
<protein>
    <submittedName>
        <fullName evidence="2">Uncharacterized protein</fullName>
    </submittedName>
</protein>
<feature type="transmembrane region" description="Helical" evidence="1">
    <location>
        <begin position="14"/>
        <end position="33"/>
    </location>
</feature>
<keyword evidence="1" id="KW-0472">Membrane</keyword>
<proteinExistence type="predicted"/>
<evidence type="ECO:0000256" key="1">
    <source>
        <dbReference type="SAM" id="Phobius"/>
    </source>
</evidence>
<keyword evidence="1" id="KW-0812">Transmembrane</keyword>
<accession>A0A8S1TEY4</accession>
<dbReference type="OMA" id="QLIKFKQ"/>
<dbReference type="AlphaFoldDB" id="A0A8S1TEY4"/>
<name>A0A8S1TEY4_PAROT</name>
<keyword evidence="3" id="KW-1185">Reference proteome</keyword>
<reference evidence="2" key="1">
    <citation type="submission" date="2021-01" db="EMBL/GenBank/DDBJ databases">
        <authorList>
            <consortium name="Genoscope - CEA"/>
            <person name="William W."/>
        </authorList>
    </citation>
    <scope>NUCLEOTIDE SEQUENCE</scope>
</reference>